<dbReference type="InterPro" id="IPR045523">
    <property type="entry name" value="GASH"/>
</dbReference>
<dbReference type="EMBL" id="CP020083">
    <property type="protein sequence ID" value="ASR53157.1"/>
    <property type="molecule type" value="Genomic_DNA"/>
</dbReference>
<evidence type="ECO:0000313" key="3">
    <source>
        <dbReference type="Proteomes" id="UP000258016"/>
    </source>
</evidence>
<dbReference type="GeneID" id="303487534"/>
<feature type="domain" description="GTPase-associated system helical" evidence="1">
    <location>
        <begin position="1"/>
        <end position="152"/>
    </location>
</feature>
<feature type="domain" description="GTPase-associated system helical" evidence="1">
    <location>
        <begin position="158"/>
        <end position="301"/>
    </location>
</feature>
<accession>A0ABN5B7Y6</accession>
<sequence>MADLAKYMRIFDPSPADESVTKRKAAAKEVASQLRKTAGVTDLVKLGASIARSFVSGSVPDPLGAIVAEAIKKHAPSFIREERELEVVVIAAAGVFEVLEGRDTTATVSRNDILAAALWSALAGQAALAEPKIEQLRQDVLEFARDWCLRRAEDSRERRVFADIPAAGEDDLGQVAKALAAAAIAIQALQHNAVLDREELDIAWWAQGGRSPVLHKAYEGLEASVRGVVRGMELGILMRRLPASAHRSLTLAGVAEVEPLPLSTLLKRLGDHREPLAEKIPGRVLVDQCPEVFLLLTAIASGAGEGGADITGDEWAARALLEAGLANLCQTPAAKI</sequence>
<name>A0ABN5B7Y6_9SPHN</name>
<evidence type="ECO:0000259" key="1">
    <source>
        <dbReference type="Pfam" id="PF19994"/>
    </source>
</evidence>
<proteinExistence type="predicted"/>
<protein>
    <recommendedName>
        <fullName evidence="1">GTPase-associated system helical domain-containing protein</fullName>
    </recommendedName>
</protein>
<dbReference type="Pfam" id="PF19994">
    <property type="entry name" value="GASH"/>
    <property type="match status" value="2"/>
</dbReference>
<dbReference type="RefSeq" id="WP_117353227.1">
    <property type="nucleotide sequence ID" value="NZ_CP020083.1"/>
</dbReference>
<evidence type="ECO:0000313" key="2">
    <source>
        <dbReference type="EMBL" id="ASR53157.1"/>
    </source>
</evidence>
<keyword evidence="3" id="KW-1185">Reference proteome</keyword>
<reference evidence="2 3" key="1">
    <citation type="submission" date="2017-03" db="EMBL/GenBank/DDBJ databases">
        <title>Complete genome sequence of Blastomonas fulva degrading microcsystin LR.</title>
        <authorList>
            <person name="Lee H.-g."/>
            <person name="Jin L."/>
            <person name="oh H.-M."/>
        </authorList>
    </citation>
    <scope>NUCLEOTIDE SEQUENCE [LARGE SCALE GENOMIC DNA]</scope>
    <source>
        <strain evidence="2 3">T2</strain>
    </source>
</reference>
<dbReference type="Proteomes" id="UP000258016">
    <property type="component" value="Chromosome"/>
</dbReference>
<gene>
    <name evidence="2" type="ORF">B5J99_18220</name>
</gene>
<organism evidence="2 3">
    <name type="scientific">Blastomonas fulva</name>
    <dbReference type="NCBI Taxonomy" id="1550728"/>
    <lineage>
        <taxon>Bacteria</taxon>
        <taxon>Pseudomonadati</taxon>
        <taxon>Pseudomonadota</taxon>
        <taxon>Alphaproteobacteria</taxon>
        <taxon>Sphingomonadales</taxon>
        <taxon>Sphingomonadaceae</taxon>
        <taxon>Blastomonas</taxon>
    </lineage>
</organism>